<name>A0A7Y9LVD6_9MICC</name>
<reference evidence="2 3" key="1">
    <citation type="submission" date="2020-07" db="EMBL/GenBank/DDBJ databases">
        <title>Sequencing the genomes of 1000 actinobacteria strains.</title>
        <authorList>
            <person name="Klenk H.-P."/>
        </authorList>
    </citation>
    <scope>NUCLEOTIDE SEQUENCE [LARGE SCALE GENOMIC DNA]</scope>
    <source>
        <strain evidence="2 3">DSM 102047</strain>
    </source>
</reference>
<sequence length="276" mass="30709">MVQRAQKIRTTASAKPVGNVTRGTTNPNRLRRVDRWLAGAQAWRLRTESEPLVVDLGYGASPDTAVELYQRLAKVQPGVRLTGIEIEPERVARAQALSTEKLNFILGGFEIPTEQQPTIVRAFNVLRQYEEEDVAEIWRTVLARLSPQGLFVDGTCDEIGRRAAWVALEKSGPVSLTIAQRFGSFELPSEVAERLPKALIHRNVPGEKVHGFLQALDRAWLEASALSTFGTRQRWQASCQALKDASWPVLDGPSRWRLGELTVAWDAVSPRATHSP</sequence>
<dbReference type="AlphaFoldDB" id="A0A7Y9LVD6"/>
<dbReference type="InterPro" id="IPR029063">
    <property type="entry name" value="SAM-dependent_MTases_sf"/>
</dbReference>
<protein>
    <recommendedName>
        <fullName evidence="4">Methylase</fullName>
    </recommendedName>
</protein>
<gene>
    <name evidence="2" type="ORF">FHU41_002516</name>
</gene>
<dbReference type="EMBL" id="JACBYQ010000002">
    <property type="protein sequence ID" value="NYE96266.1"/>
    <property type="molecule type" value="Genomic_DNA"/>
</dbReference>
<evidence type="ECO:0000313" key="2">
    <source>
        <dbReference type="EMBL" id="NYE96266.1"/>
    </source>
</evidence>
<evidence type="ECO:0000313" key="3">
    <source>
        <dbReference type="Proteomes" id="UP000521748"/>
    </source>
</evidence>
<organism evidence="2 3">
    <name type="scientific">Psychromicrobium silvestre</name>
    <dbReference type="NCBI Taxonomy" id="1645614"/>
    <lineage>
        <taxon>Bacteria</taxon>
        <taxon>Bacillati</taxon>
        <taxon>Actinomycetota</taxon>
        <taxon>Actinomycetes</taxon>
        <taxon>Micrococcales</taxon>
        <taxon>Micrococcaceae</taxon>
        <taxon>Psychromicrobium</taxon>
    </lineage>
</organism>
<accession>A0A7Y9LVD6</accession>
<comment type="caution">
    <text evidence="2">The sequence shown here is derived from an EMBL/GenBank/DDBJ whole genome shotgun (WGS) entry which is preliminary data.</text>
</comment>
<dbReference type="Gene3D" id="3.40.50.150">
    <property type="entry name" value="Vaccinia Virus protein VP39"/>
    <property type="match status" value="1"/>
</dbReference>
<evidence type="ECO:0008006" key="4">
    <source>
        <dbReference type="Google" id="ProtNLM"/>
    </source>
</evidence>
<dbReference type="Proteomes" id="UP000521748">
    <property type="component" value="Unassembled WGS sequence"/>
</dbReference>
<dbReference type="RefSeq" id="WP_179389944.1">
    <property type="nucleotide sequence ID" value="NZ_JACBYQ010000002.1"/>
</dbReference>
<keyword evidence="3" id="KW-1185">Reference proteome</keyword>
<feature type="region of interest" description="Disordered" evidence="1">
    <location>
        <begin position="1"/>
        <end position="26"/>
    </location>
</feature>
<dbReference type="SUPFAM" id="SSF53335">
    <property type="entry name" value="S-adenosyl-L-methionine-dependent methyltransferases"/>
    <property type="match status" value="1"/>
</dbReference>
<proteinExistence type="predicted"/>
<evidence type="ECO:0000256" key="1">
    <source>
        <dbReference type="SAM" id="MobiDB-lite"/>
    </source>
</evidence>